<comment type="caution">
    <text evidence="2">The sequence shown here is derived from an EMBL/GenBank/DDBJ whole genome shotgun (WGS) entry which is preliminary data.</text>
</comment>
<dbReference type="Proteomes" id="UP001595908">
    <property type="component" value="Unassembled WGS sequence"/>
</dbReference>
<name>A0ABV9VGU2_STRAZ</name>
<dbReference type="SUPFAM" id="SSF51445">
    <property type="entry name" value="(Trans)glycosidases"/>
    <property type="match status" value="1"/>
</dbReference>
<proteinExistence type="predicted"/>
<dbReference type="Pfam" id="PF08924">
    <property type="entry name" value="Rv2525c_GlyHyd-like"/>
    <property type="match status" value="1"/>
</dbReference>
<accession>A0ABV9VGU2</accession>
<gene>
    <name evidence="2" type="ORF">ACFPL4_29365</name>
</gene>
<protein>
    <submittedName>
        <fullName evidence="2">Glycoside hydrolase domain-containing protein</fullName>
    </submittedName>
</protein>
<feature type="domain" description="Rv2525c-like glycoside hydrolase-like" evidence="1">
    <location>
        <begin position="308"/>
        <end position="493"/>
    </location>
</feature>
<dbReference type="Gene3D" id="3.20.20.80">
    <property type="entry name" value="Glycosidases"/>
    <property type="match status" value="1"/>
</dbReference>
<dbReference type="CDD" id="cd06418">
    <property type="entry name" value="GH25_BacA-like"/>
    <property type="match status" value="1"/>
</dbReference>
<dbReference type="InterPro" id="IPR017853">
    <property type="entry name" value="GH"/>
</dbReference>
<dbReference type="SUPFAM" id="SSF47090">
    <property type="entry name" value="PGBD-like"/>
    <property type="match status" value="2"/>
</dbReference>
<dbReference type="InterPro" id="IPR036365">
    <property type="entry name" value="PGBD-like_sf"/>
</dbReference>
<sequence length="752" mass="82875">MADEMVQRAQRFINTTYGNGATLGISKLEEDGRTSWTVMYALTRALQYEMGISGLSNNFGAGTLAAIAEKYGKLDASTVPSANFCRILQSALYCKGYDGGEIDGTYNSRVQEAVAKLHQNMGVSSTYPGGALWPKTVKGLFNMDAYVTVNSGSETIRSIQQWLNGRYVLRKDFYVIPCDGHHSRDVAKSMLYAIQYELGMADGTANGVFGPGTQSGLKSHTLSTGSSGVWVQLFTAAMVLNKRPVSFSSSFTSSLSSSVSTFQSFMHLAVNGQADFRTWSSLLVSYGDQTRQGEACDGVTKITPARAQALKSAGYKYIGRYLYNPSTTDLPEKEIQPGELATIKEYGLRCFPIYQTWARSVDYYSPAQGVADCANAAYKAEEHGFKPGSRIYFAVDYDAVDEEVTSHILPYFQSLRAQMTRMGSPFRIGVYGPRNACSRISDAGYAETSFVSNMSSGFSGNLGYAMPENWAFDQIVTKWIGSGDGRIEIDNNIASGRDTGQGDFDAPPAQKQDIGFDLSYWDALADEATAYMKLIGRGEQSNNIYTRRQCLETIMSLDDVITSTARRYRMRKALIQTTAFWEFCHYGKEDVTADGGVGLYYTGYLPDWAEGLPGVTRLQDSSTGVGQIQGRIGILAWNNSIRAGLADGTVLDPADVSPNPDADRYKMWIQLLEDNAFNVRTVAHIHIWGADGKQGDVPETPQRRPALDYDETEIYEVLRRYQGPSEPAFSDATLRMPLYRIFEKYNSAIRGA</sequence>
<evidence type="ECO:0000259" key="1">
    <source>
        <dbReference type="Pfam" id="PF08924"/>
    </source>
</evidence>
<evidence type="ECO:0000313" key="3">
    <source>
        <dbReference type="Proteomes" id="UP001595908"/>
    </source>
</evidence>
<dbReference type="InterPro" id="IPR015020">
    <property type="entry name" value="Rv2525c-like_Glyco_Hydro-like"/>
</dbReference>
<dbReference type="RefSeq" id="WP_033300063.1">
    <property type="nucleotide sequence ID" value="NZ_JBFBDJ010000009.1"/>
</dbReference>
<keyword evidence="2" id="KW-0378">Hydrolase</keyword>
<evidence type="ECO:0000313" key="2">
    <source>
        <dbReference type="EMBL" id="MFC4982408.1"/>
    </source>
</evidence>
<dbReference type="GO" id="GO:0016787">
    <property type="term" value="F:hydrolase activity"/>
    <property type="evidence" value="ECO:0007669"/>
    <property type="project" value="UniProtKB-KW"/>
</dbReference>
<organism evidence="2 3">
    <name type="scientific">Streptomyces atroolivaceus</name>
    <dbReference type="NCBI Taxonomy" id="66869"/>
    <lineage>
        <taxon>Bacteria</taxon>
        <taxon>Bacillati</taxon>
        <taxon>Actinomycetota</taxon>
        <taxon>Actinomycetes</taxon>
        <taxon>Kitasatosporales</taxon>
        <taxon>Streptomycetaceae</taxon>
        <taxon>Streptomyces</taxon>
    </lineage>
</organism>
<dbReference type="GeneID" id="31233478"/>
<reference evidence="3" key="1">
    <citation type="journal article" date="2019" name="Int. J. Syst. Evol. Microbiol.">
        <title>The Global Catalogue of Microorganisms (GCM) 10K type strain sequencing project: providing services to taxonomists for standard genome sequencing and annotation.</title>
        <authorList>
            <consortium name="The Broad Institute Genomics Platform"/>
            <consortium name="The Broad Institute Genome Sequencing Center for Infectious Disease"/>
            <person name="Wu L."/>
            <person name="Ma J."/>
        </authorList>
    </citation>
    <scope>NUCLEOTIDE SEQUENCE [LARGE SCALE GENOMIC DNA]</scope>
    <source>
        <strain evidence="3">ICMP 257</strain>
    </source>
</reference>
<dbReference type="EMBL" id="JBHSJE010000010">
    <property type="protein sequence ID" value="MFC4982408.1"/>
    <property type="molecule type" value="Genomic_DNA"/>
</dbReference>
<keyword evidence="3" id="KW-1185">Reference proteome</keyword>